<keyword evidence="5" id="KW-0408">Iron</keyword>
<evidence type="ECO:0000259" key="9">
    <source>
        <dbReference type="Pfam" id="PF00330"/>
    </source>
</evidence>
<dbReference type="GO" id="GO:0003861">
    <property type="term" value="F:3-isopropylmalate dehydratase activity"/>
    <property type="evidence" value="ECO:0007669"/>
    <property type="project" value="UniProtKB-EC"/>
</dbReference>
<dbReference type="InterPro" id="IPR018136">
    <property type="entry name" value="Aconitase_4Fe-4S_BS"/>
</dbReference>
<dbReference type="HAMAP" id="MF_01027">
    <property type="entry name" value="LeuC_type2"/>
    <property type="match status" value="1"/>
</dbReference>
<keyword evidence="7 10" id="KW-0456">Lyase</keyword>
<dbReference type="Gene3D" id="3.30.499.10">
    <property type="entry name" value="Aconitase, domain 3"/>
    <property type="match status" value="2"/>
</dbReference>
<dbReference type="PROSITE" id="PS00450">
    <property type="entry name" value="ACONITASE_1"/>
    <property type="match status" value="1"/>
</dbReference>
<evidence type="ECO:0000256" key="7">
    <source>
        <dbReference type="ARBA" id="ARBA00023239"/>
    </source>
</evidence>
<sequence>AHSDQEKVEPGQLIQAEVDIALANDITLPLALEPFRQAGGKKLFDPQKVVVVLDHFNPAKDIASAEMLSKARAFAREAGLIHFYDVGVMGIEHVLLPEQGLVVPGDLVVGADSHTCTYGALAAFSTGVGSTDFAAAMLTGRNWFKAPETMRFVLTGKPGKWVSGKDVILFIIGQIGVDGALYRAMEFEGDGVAALTMSDRFTITNMAIEAGAKNGIFPFDENTRQFADAHSGRPYKVYESDSDAVYSETRHVDLGSLEPVVALPFLPSNVRPVREAKDLKVDQVIIGSCTNGRIEDLRIAASILKGRKVAKGVRLIVIPATPGVMMQAISEGIVETFMQAGGAVSTPTCGPCLGGYMGILAAGERAISTTNRNFVGRMGHPESEVVLASPAVAAASALEGRLADPRDI</sequence>
<dbReference type="GO" id="GO:0051539">
    <property type="term" value="F:4 iron, 4 sulfur cluster binding"/>
    <property type="evidence" value="ECO:0007669"/>
    <property type="project" value="UniProtKB-KW"/>
</dbReference>
<reference evidence="10" key="1">
    <citation type="submission" date="2020-07" db="EMBL/GenBank/DDBJ databases">
        <title>Huge and variable diversity of episymbiotic CPR bacteria and DPANN archaea in groundwater ecosystems.</title>
        <authorList>
            <person name="He C.Y."/>
            <person name="Keren R."/>
            <person name="Whittaker M."/>
            <person name="Farag I.F."/>
            <person name="Doudna J."/>
            <person name="Cate J.H.D."/>
            <person name="Banfield J.F."/>
        </authorList>
    </citation>
    <scope>NUCLEOTIDE SEQUENCE</scope>
    <source>
        <strain evidence="10">NC_groundwater_1664_Pr3_B-0.1um_52_9</strain>
    </source>
</reference>
<evidence type="ECO:0000256" key="8">
    <source>
        <dbReference type="ARBA" id="ARBA00023304"/>
    </source>
</evidence>
<dbReference type="InterPro" id="IPR050067">
    <property type="entry name" value="IPM_dehydratase_rel_enz"/>
</dbReference>
<dbReference type="SUPFAM" id="SSF53732">
    <property type="entry name" value="Aconitase iron-sulfur domain"/>
    <property type="match status" value="1"/>
</dbReference>
<evidence type="ECO:0000256" key="5">
    <source>
        <dbReference type="ARBA" id="ARBA00023004"/>
    </source>
</evidence>
<dbReference type="Pfam" id="PF00330">
    <property type="entry name" value="Aconitase"/>
    <property type="match status" value="1"/>
</dbReference>
<evidence type="ECO:0000256" key="2">
    <source>
        <dbReference type="ARBA" id="ARBA00022430"/>
    </source>
</evidence>
<dbReference type="PANTHER" id="PTHR43822:SF16">
    <property type="entry name" value="3-ISOPROPYLMALATE DEHYDRATASE LARGE SUBUNIT 2"/>
    <property type="match status" value="1"/>
</dbReference>
<dbReference type="InterPro" id="IPR033941">
    <property type="entry name" value="IPMI_cat"/>
</dbReference>
<dbReference type="GO" id="GO:0046872">
    <property type="term" value="F:metal ion binding"/>
    <property type="evidence" value="ECO:0007669"/>
    <property type="project" value="UniProtKB-KW"/>
</dbReference>
<organism evidence="10 11">
    <name type="scientific">Desulfomonile tiedjei</name>
    <dbReference type="NCBI Taxonomy" id="2358"/>
    <lineage>
        <taxon>Bacteria</taxon>
        <taxon>Pseudomonadati</taxon>
        <taxon>Thermodesulfobacteriota</taxon>
        <taxon>Desulfomonilia</taxon>
        <taxon>Desulfomonilales</taxon>
        <taxon>Desulfomonilaceae</taxon>
        <taxon>Desulfomonile</taxon>
    </lineage>
</organism>
<dbReference type="EC" id="4.2.1.33" evidence="10"/>
<dbReference type="InterPro" id="IPR011823">
    <property type="entry name" value="IsopropMal_deHydtase_lsu_bac"/>
</dbReference>
<gene>
    <name evidence="10" type="primary">leuC</name>
    <name evidence="10" type="ORF">HY912_10660</name>
</gene>
<dbReference type="InterPro" id="IPR011826">
    <property type="entry name" value="HAcnase/IPMdehydase_lsu_prok"/>
</dbReference>
<comment type="cofactor">
    <cofactor evidence="1">
        <name>[4Fe-4S] cluster</name>
        <dbReference type="ChEBI" id="CHEBI:49883"/>
    </cofactor>
</comment>
<protein>
    <submittedName>
        <fullName evidence="10">3-isopropylmalate dehydratase large subunit</fullName>
        <ecNumber evidence="10">4.2.1.33</ecNumber>
    </submittedName>
</protein>
<keyword evidence="6" id="KW-0411">Iron-sulfur</keyword>
<feature type="domain" description="Aconitase/3-isopropylmalate dehydratase large subunit alpha/beta/alpha" evidence="9">
    <location>
        <begin position="11"/>
        <end position="276"/>
    </location>
</feature>
<evidence type="ECO:0000256" key="6">
    <source>
        <dbReference type="ARBA" id="ARBA00023014"/>
    </source>
</evidence>
<dbReference type="InterPro" id="IPR015931">
    <property type="entry name" value="Acnase/IPM_dHydase_lsu_aba_1/3"/>
</dbReference>
<dbReference type="Proteomes" id="UP000807825">
    <property type="component" value="Unassembled WGS sequence"/>
</dbReference>
<evidence type="ECO:0000256" key="4">
    <source>
        <dbReference type="ARBA" id="ARBA00022723"/>
    </source>
</evidence>
<proteinExistence type="inferred from homology"/>
<name>A0A9D6Z0H1_9BACT</name>
<keyword evidence="2" id="KW-0028">Amino-acid biosynthesis</keyword>
<keyword evidence="2" id="KW-0432">Leucine biosynthesis</keyword>
<dbReference type="EMBL" id="JACRDE010000289">
    <property type="protein sequence ID" value="MBI5249943.1"/>
    <property type="molecule type" value="Genomic_DNA"/>
</dbReference>
<dbReference type="PROSITE" id="PS01244">
    <property type="entry name" value="ACONITASE_2"/>
    <property type="match status" value="1"/>
</dbReference>
<dbReference type="NCBIfam" id="TIGR02086">
    <property type="entry name" value="IPMI_arch"/>
    <property type="match status" value="1"/>
</dbReference>
<evidence type="ECO:0000256" key="1">
    <source>
        <dbReference type="ARBA" id="ARBA00001966"/>
    </source>
</evidence>
<keyword evidence="8" id="KW-0100">Branched-chain amino acid biosynthesis</keyword>
<dbReference type="PANTHER" id="PTHR43822">
    <property type="entry name" value="HOMOACONITASE, MITOCHONDRIAL-RELATED"/>
    <property type="match status" value="1"/>
</dbReference>
<dbReference type="NCBIfam" id="TIGR02083">
    <property type="entry name" value="LEU2"/>
    <property type="match status" value="1"/>
</dbReference>
<dbReference type="InterPro" id="IPR001030">
    <property type="entry name" value="Acoase/IPM_deHydtase_lsu_aba"/>
</dbReference>
<dbReference type="InterPro" id="IPR036008">
    <property type="entry name" value="Aconitase_4Fe-4S_dom"/>
</dbReference>
<dbReference type="NCBIfam" id="TIGR01343">
    <property type="entry name" value="hacA_fam"/>
    <property type="match status" value="1"/>
</dbReference>
<feature type="non-terminal residue" evidence="10">
    <location>
        <position position="1"/>
    </location>
</feature>
<dbReference type="GO" id="GO:0009098">
    <property type="term" value="P:L-leucine biosynthetic process"/>
    <property type="evidence" value="ECO:0007669"/>
    <property type="project" value="UniProtKB-KW"/>
</dbReference>
<dbReference type="CDD" id="cd01583">
    <property type="entry name" value="IPMI"/>
    <property type="match status" value="1"/>
</dbReference>
<keyword evidence="4" id="KW-0479">Metal-binding</keyword>
<dbReference type="AlphaFoldDB" id="A0A9D6Z0H1"/>
<evidence type="ECO:0000256" key="3">
    <source>
        <dbReference type="ARBA" id="ARBA00022485"/>
    </source>
</evidence>
<dbReference type="PRINTS" id="PR00415">
    <property type="entry name" value="ACONITASE"/>
</dbReference>
<accession>A0A9D6Z0H1</accession>
<dbReference type="NCBIfam" id="NF001614">
    <property type="entry name" value="PRK00402.1"/>
    <property type="match status" value="1"/>
</dbReference>
<evidence type="ECO:0000313" key="11">
    <source>
        <dbReference type="Proteomes" id="UP000807825"/>
    </source>
</evidence>
<comment type="caution">
    <text evidence="10">The sequence shown here is derived from an EMBL/GenBank/DDBJ whole genome shotgun (WGS) entry which is preliminary data.</text>
</comment>
<evidence type="ECO:0000313" key="10">
    <source>
        <dbReference type="EMBL" id="MBI5249943.1"/>
    </source>
</evidence>
<keyword evidence="3" id="KW-0004">4Fe-4S</keyword>
<dbReference type="InterPro" id="IPR006251">
    <property type="entry name" value="Homoacnase/IPMdehydase_lsu"/>
</dbReference>